<dbReference type="RefSeq" id="WP_368804873.1">
    <property type="nucleotide sequence ID" value="NZ_JAZHFV010000009.1"/>
</dbReference>
<gene>
    <name evidence="2" type="ORF">V1479_22730</name>
</gene>
<accession>A0ABV3WZP1</accession>
<dbReference type="Pfam" id="PF14108">
    <property type="entry name" value="ABA4-like"/>
    <property type="match status" value="1"/>
</dbReference>
<feature type="transmembrane region" description="Helical" evidence="1">
    <location>
        <begin position="77"/>
        <end position="97"/>
    </location>
</feature>
<sequence>MDADTIFQLSGPVAIAGWLSLFASPWFPSFADRFASIIVPALLSVAYVGLMLAFWSGAEGGFDTLDNVALLFQTRELLLAGWLHYLAFDLFVGAWIVRTARAEGISFWLTLPCLPLTFLFGPAGYLAFVSLRTVLPGRRLFEPA</sequence>
<comment type="caution">
    <text evidence="2">The sequence shown here is derived from an EMBL/GenBank/DDBJ whole genome shotgun (WGS) entry which is preliminary data.</text>
</comment>
<evidence type="ECO:0000313" key="2">
    <source>
        <dbReference type="EMBL" id="MEX4010140.1"/>
    </source>
</evidence>
<evidence type="ECO:0000256" key="1">
    <source>
        <dbReference type="SAM" id="Phobius"/>
    </source>
</evidence>
<dbReference type="InterPro" id="IPR025461">
    <property type="entry name" value="ABA4-like"/>
</dbReference>
<feature type="transmembrane region" description="Helical" evidence="1">
    <location>
        <begin position="34"/>
        <end position="57"/>
    </location>
</feature>
<reference evidence="2 3" key="1">
    <citation type="submission" date="2024-01" db="EMBL/GenBank/DDBJ databases">
        <title>New evidence supports the origin of RcGTA from prophage.</title>
        <authorList>
            <person name="Xu Y."/>
            <person name="Liu B."/>
            <person name="Chen F."/>
        </authorList>
    </citation>
    <scope>NUCLEOTIDE SEQUENCE [LARGE SCALE GENOMIC DNA]</scope>
    <source>
        <strain evidence="2 3">CBW1107-2</strain>
    </source>
</reference>
<proteinExistence type="predicted"/>
<organism evidence="2 3">
    <name type="scientific">Neoaquamicrobium sediminum</name>
    <dbReference type="NCBI Taxonomy" id="1849104"/>
    <lineage>
        <taxon>Bacteria</taxon>
        <taxon>Pseudomonadati</taxon>
        <taxon>Pseudomonadota</taxon>
        <taxon>Alphaproteobacteria</taxon>
        <taxon>Hyphomicrobiales</taxon>
        <taxon>Phyllobacteriaceae</taxon>
        <taxon>Neoaquamicrobium</taxon>
    </lineage>
</organism>
<keyword evidence="1" id="KW-0812">Transmembrane</keyword>
<dbReference type="Proteomes" id="UP001559025">
    <property type="component" value="Unassembled WGS sequence"/>
</dbReference>
<keyword evidence="1" id="KW-0472">Membrane</keyword>
<keyword evidence="1" id="KW-1133">Transmembrane helix</keyword>
<keyword evidence="3" id="KW-1185">Reference proteome</keyword>
<feature type="transmembrane region" description="Helical" evidence="1">
    <location>
        <begin position="109"/>
        <end position="131"/>
    </location>
</feature>
<feature type="transmembrane region" description="Helical" evidence="1">
    <location>
        <begin position="6"/>
        <end position="27"/>
    </location>
</feature>
<evidence type="ECO:0000313" key="3">
    <source>
        <dbReference type="Proteomes" id="UP001559025"/>
    </source>
</evidence>
<dbReference type="EMBL" id="JAZHFV010000009">
    <property type="protein sequence ID" value="MEX4010140.1"/>
    <property type="molecule type" value="Genomic_DNA"/>
</dbReference>
<protein>
    <submittedName>
        <fullName evidence="2">ABA4-like family protein</fullName>
    </submittedName>
</protein>
<name>A0ABV3WZP1_9HYPH</name>